<protein>
    <recommendedName>
        <fullName evidence="4">Secreted protein</fullName>
    </recommendedName>
</protein>
<feature type="chain" id="PRO_5043887263" description="Secreted protein" evidence="1">
    <location>
        <begin position="19"/>
        <end position="82"/>
    </location>
</feature>
<proteinExistence type="predicted"/>
<dbReference type="AlphaFoldDB" id="A0AAV4DUX1"/>
<sequence length="82" mass="8789">MQRNQGLVFLNCLPTAWAAPCVLRPSSALGAGAEACSHRLLQLSALALWGSRQATGPTETARQLLRFCWISALPLPLSATRT</sequence>
<keyword evidence="3" id="KW-1185">Reference proteome</keyword>
<gene>
    <name evidence="2" type="ORF">PoB_007454400</name>
</gene>
<dbReference type="Proteomes" id="UP000735302">
    <property type="component" value="Unassembled WGS sequence"/>
</dbReference>
<evidence type="ECO:0008006" key="4">
    <source>
        <dbReference type="Google" id="ProtNLM"/>
    </source>
</evidence>
<keyword evidence="1" id="KW-0732">Signal</keyword>
<evidence type="ECO:0000256" key="1">
    <source>
        <dbReference type="SAM" id="SignalP"/>
    </source>
</evidence>
<accession>A0AAV4DUX1</accession>
<feature type="signal peptide" evidence="1">
    <location>
        <begin position="1"/>
        <end position="18"/>
    </location>
</feature>
<evidence type="ECO:0000313" key="2">
    <source>
        <dbReference type="EMBL" id="GFO48039.1"/>
    </source>
</evidence>
<organism evidence="2 3">
    <name type="scientific">Plakobranchus ocellatus</name>
    <dbReference type="NCBI Taxonomy" id="259542"/>
    <lineage>
        <taxon>Eukaryota</taxon>
        <taxon>Metazoa</taxon>
        <taxon>Spiralia</taxon>
        <taxon>Lophotrochozoa</taxon>
        <taxon>Mollusca</taxon>
        <taxon>Gastropoda</taxon>
        <taxon>Heterobranchia</taxon>
        <taxon>Euthyneura</taxon>
        <taxon>Panpulmonata</taxon>
        <taxon>Sacoglossa</taxon>
        <taxon>Placobranchoidea</taxon>
        <taxon>Plakobranchidae</taxon>
        <taxon>Plakobranchus</taxon>
    </lineage>
</organism>
<evidence type="ECO:0000313" key="3">
    <source>
        <dbReference type="Proteomes" id="UP000735302"/>
    </source>
</evidence>
<reference evidence="2 3" key="1">
    <citation type="journal article" date="2021" name="Elife">
        <title>Chloroplast acquisition without the gene transfer in kleptoplastic sea slugs, Plakobranchus ocellatus.</title>
        <authorList>
            <person name="Maeda T."/>
            <person name="Takahashi S."/>
            <person name="Yoshida T."/>
            <person name="Shimamura S."/>
            <person name="Takaki Y."/>
            <person name="Nagai Y."/>
            <person name="Toyoda A."/>
            <person name="Suzuki Y."/>
            <person name="Arimoto A."/>
            <person name="Ishii H."/>
            <person name="Satoh N."/>
            <person name="Nishiyama T."/>
            <person name="Hasebe M."/>
            <person name="Maruyama T."/>
            <person name="Minagawa J."/>
            <person name="Obokata J."/>
            <person name="Shigenobu S."/>
        </authorList>
    </citation>
    <scope>NUCLEOTIDE SEQUENCE [LARGE SCALE GENOMIC DNA]</scope>
</reference>
<comment type="caution">
    <text evidence="2">The sequence shown here is derived from an EMBL/GenBank/DDBJ whole genome shotgun (WGS) entry which is preliminary data.</text>
</comment>
<name>A0AAV4DUX1_9GAST</name>
<dbReference type="EMBL" id="BLXT01008368">
    <property type="protein sequence ID" value="GFO48039.1"/>
    <property type="molecule type" value="Genomic_DNA"/>
</dbReference>